<feature type="domain" description="SH3" evidence="6">
    <location>
        <begin position="115"/>
        <end position="177"/>
    </location>
</feature>
<protein>
    <recommendedName>
        <fullName evidence="10">Protein scd2/ral3</fullName>
    </recommendedName>
</protein>
<dbReference type="Gene3D" id="3.30.1520.10">
    <property type="entry name" value="Phox-like domain"/>
    <property type="match status" value="1"/>
</dbReference>
<dbReference type="SMART" id="SM00312">
    <property type="entry name" value="PX"/>
    <property type="match status" value="1"/>
</dbReference>
<evidence type="ECO:0000256" key="3">
    <source>
        <dbReference type="ARBA" id="ARBA00022737"/>
    </source>
</evidence>
<evidence type="ECO:0000313" key="9">
    <source>
        <dbReference type="Proteomes" id="UP000310189"/>
    </source>
</evidence>
<feature type="region of interest" description="Disordered" evidence="5">
    <location>
        <begin position="1"/>
        <end position="26"/>
    </location>
</feature>
<dbReference type="EMBL" id="SPNW01000006">
    <property type="protein sequence ID" value="TIA92562.1"/>
    <property type="molecule type" value="Genomic_DNA"/>
</dbReference>
<dbReference type="SUPFAM" id="SSF50044">
    <property type="entry name" value="SH3-domain"/>
    <property type="match status" value="2"/>
</dbReference>
<feature type="domain" description="PX" evidence="7">
    <location>
        <begin position="271"/>
        <end position="404"/>
    </location>
</feature>
<comment type="similarity">
    <text evidence="1">Belongs to the PPC synthetase family.</text>
</comment>
<keyword evidence="9" id="KW-1185">Reference proteome</keyword>
<dbReference type="GO" id="GO:0035091">
    <property type="term" value="F:phosphatidylinositol binding"/>
    <property type="evidence" value="ECO:0007669"/>
    <property type="project" value="InterPro"/>
</dbReference>
<dbReference type="Proteomes" id="UP000310189">
    <property type="component" value="Unassembled WGS sequence"/>
</dbReference>
<dbReference type="InterPro" id="IPR035550">
    <property type="entry name" value="Bem1/Scd2_PX"/>
</dbReference>
<dbReference type="GO" id="GO:0005938">
    <property type="term" value="C:cell cortex"/>
    <property type="evidence" value="ECO:0007669"/>
    <property type="project" value="UniProtKB-ARBA"/>
</dbReference>
<evidence type="ECO:0000256" key="2">
    <source>
        <dbReference type="ARBA" id="ARBA00022443"/>
    </source>
</evidence>
<dbReference type="GO" id="GO:0003824">
    <property type="term" value="F:catalytic activity"/>
    <property type="evidence" value="ECO:0007669"/>
    <property type="project" value="UniProtKB-ARBA"/>
</dbReference>
<dbReference type="InterPro" id="IPR036028">
    <property type="entry name" value="SH3-like_dom_sf"/>
</dbReference>
<feature type="compositionally biased region" description="Basic and acidic residues" evidence="5">
    <location>
        <begin position="414"/>
        <end position="426"/>
    </location>
</feature>
<dbReference type="InterPro" id="IPR051228">
    <property type="entry name" value="NADPH_Oxidase/PX-Domain"/>
</dbReference>
<dbReference type="SUPFAM" id="SSF102645">
    <property type="entry name" value="CoaB-like"/>
    <property type="match status" value="1"/>
</dbReference>
<dbReference type="SMART" id="SM00326">
    <property type="entry name" value="SH3"/>
    <property type="match status" value="2"/>
</dbReference>
<proteinExistence type="inferred from homology"/>
<reference evidence="8 9" key="1">
    <citation type="submission" date="2019-03" db="EMBL/GenBank/DDBJ databases">
        <title>Sequencing 23 genomes of Wallemia ichthyophaga.</title>
        <authorList>
            <person name="Gostincar C."/>
        </authorList>
    </citation>
    <scope>NUCLEOTIDE SEQUENCE [LARGE SCALE GENOMIC DNA]</scope>
    <source>
        <strain evidence="8 9">EXF-5753</strain>
    </source>
</reference>
<dbReference type="InterPro" id="IPR035549">
    <property type="entry name" value="Bem1/Scd2_SH3_2"/>
</dbReference>
<dbReference type="Gene3D" id="2.30.30.40">
    <property type="entry name" value="SH3 Domains"/>
    <property type="match status" value="2"/>
</dbReference>
<dbReference type="OrthoDB" id="70224at2759"/>
<dbReference type="Pfam" id="PF00018">
    <property type="entry name" value="SH3_1"/>
    <property type="match status" value="1"/>
</dbReference>
<name>A0A4T0FUT1_9BASI</name>
<dbReference type="PANTHER" id="PTHR15706">
    <property type="entry name" value="SH3 MULTIPLE DOMAIN"/>
    <property type="match status" value="1"/>
</dbReference>
<dbReference type="FunFam" id="2.30.30.40:FF:000093">
    <property type="entry name" value="Protein kinase activator Bem1"/>
    <property type="match status" value="1"/>
</dbReference>
<gene>
    <name evidence="8" type="ORF">E3P99_00555</name>
</gene>
<dbReference type="GO" id="GO:0030427">
    <property type="term" value="C:site of polarized growth"/>
    <property type="evidence" value="ECO:0007669"/>
    <property type="project" value="UniProtKB-ARBA"/>
</dbReference>
<dbReference type="GO" id="GO:0051130">
    <property type="term" value="P:positive regulation of cellular component organization"/>
    <property type="evidence" value="ECO:0007669"/>
    <property type="project" value="UniProtKB-ARBA"/>
</dbReference>
<comment type="caution">
    <text evidence="8">The sequence shown here is derived from an EMBL/GenBank/DDBJ whole genome shotgun (WGS) entry which is preliminary data.</text>
</comment>
<evidence type="ECO:0000259" key="7">
    <source>
        <dbReference type="PROSITE" id="PS50195"/>
    </source>
</evidence>
<dbReference type="PROSITE" id="PS50002">
    <property type="entry name" value="SH3"/>
    <property type="match status" value="1"/>
</dbReference>
<dbReference type="PANTHER" id="PTHR15706:SF2">
    <property type="entry name" value="SH3 AND PX DOMAIN-CONTAINING PROTEIN 2A"/>
    <property type="match status" value="1"/>
</dbReference>
<dbReference type="GO" id="GO:0015937">
    <property type="term" value="P:coenzyme A biosynthetic process"/>
    <property type="evidence" value="ECO:0007669"/>
    <property type="project" value="UniProtKB-ARBA"/>
</dbReference>
<dbReference type="GO" id="GO:0060090">
    <property type="term" value="F:molecular adaptor activity"/>
    <property type="evidence" value="ECO:0007669"/>
    <property type="project" value="UniProtKB-ARBA"/>
</dbReference>
<dbReference type="PROSITE" id="PS50195">
    <property type="entry name" value="PX"/>
    <property type="match status" value="1"/>
</dbReference>
<dbReference type="Pfam" id="PF00787">
    <property type="entry name" value="PX"/>
    <property type="match status" value="1"/>
</dbReference>
<feature type="region of interest" description="Disordered" evidence="5">
    <location>
        <begin position="402"/>
        <end position="436"/>
    </location>
</feature>
<feature type="region of interest" description="Disordered" evidence="5">
    <location>
        <begin position="92"/>
        <end position="112"/>
    </location>
</feature>
<accession>A0A4T0FUT1</accession>
<dbReference type="GO" id="GO:1902494">
    <property type="term" value="C:catalytic complex"/>
    <property type="evidence" value="ECO:0007669"/>
    <property type="project" value="UniProtKB-ARBA"/>
</dbReference>
<dbReference type="InterPro" id="IPR001683">
    <property type="entry name" value="PX_dom"/>
</dbReference>
<organism evidence="8 9">
    <name type="scientific">Wallemia hederae</name>
    <dbReference type="NCBI Taxonomy" id="1540922"/>
    <lineage>
        <taxon>Eukaryota</taxon>
        <taxon>Fungi</taxon>
        <taxon>Dikarya</taxon>
        <taxon>Basidiomycota</taxon>
        <taxon>Wallemiomycotina</taxon>
        <taxon>Wallemiomycetes</taxon>
        <taxon>Wallemiales</taxon>
        <taxon>Wallemiaceae</taxon>
        <taxon>Wallemia</taxon>
    </lineage>
</organism>
<sequence length="835" mass="93710">MKSLRRSLNKDKTNSQQSSASTSPKISVLQPPQLVIKAVGSYKATKAGELSFDAGVFYHVPNLEKGGKEYYEAHDPLKGTRGLVPRHLFEPLKRGGVSNGQRTSLQSPVSPTGKSTTQYAVVQFDFVAERPDELSAKSGEPIIVIAQSNHEWFVAKPIMRLGGPGLIPVSFVEIRDQKSNQALDTQAIVRSGVVPKVEDWKRQAADYKKASIPLGKFEFDGVEEDKENSAPDGSGVTVDTAVDTQSKSTNTSPIDEPIQEEVASTSQLPPSPISKILESSIVSHYHENEVTWFQFNIVLVQAATDTTRSFILFRLYEDFYDFQIRLLDTFPIEAGRRASGNGQEKERILPYLPGPIEPEDLNEQSIVRRRLELNQYVQELSTLPQHIVSCELMSEFLDLRPGDREVNRGSQRRSHTERLSQPEHPKHSSGSSISINGGLVESMNHLAVAQEEHKRQQHLPVSASVDSSMSNLPKLASESTLSTMSNSLMKVKVLHQSTGDLIALRISPSEVKLDGLVDKIKERFGVDIHRVWSNEDSVDRKELSTDQDLHDWVNSASKLSLISGGTTVPMEKNTVRFLDNFSAGTRGATSAEYILNDERYAVIFMHRQHSLQPYTRHFSHTTNPFLDLLNLPESADGDITVNKSKAPEMYNILLKHHQVVQDDRLFSLPFITVAEYLFLLKDVSKAMKGLGRDALYYLAAAVSDFFIPTQKIYEHKIQSQKGSLQIEMDQTPKILGSLVKDWTPDGYIVSFKLETDTELLIPKAIGALEKYEHHLVIANELKNRKYKVTLVERKLDGQFGQAVVDISQDKHKEIEEEIIRQVISRHDIHVMHPRL</sequence>
<keyword evidence="2 4" id="KW-0728">SH3 domain</keyword>
<feature type="compositionally biased region" description="Polar residues" evidence="5">
    <location>
        <begin position="14"/>
        <end position="25"/>
    </location>
</feature>
<dbReference type="InterPro" id="IPR035929">
    <property type="entry name" value="CoaB-like_sf"/>
</dbReference>
<dbReference type="AlphaFoldDB" id="A0A4T0FUT1"/>
<dbReference type="InterPro" id="IPR007085">
    <property type="entry name" value="DNA/pantothenate-metab_flavo_C"/>
</dbReference>
<evidence type="ECO:0008006" key="10">
    <source>
        <dbReference type="Google" id="ProtNLM"/>
    </source>
</evidence>
<dbReference type="SUPFAM" id="SSF54277">
    <property type="entry name" value="CAD &amp; PB1 domains"/>
    <property type="match status" value="1"/>
</dbReference>
<dbReference type="Gene3D" id="3.40.50.10300">
    <property type="entry name" value="CoaB-like"/>
    <property type="match status" value="1"/>
</dbReference>
<dbReference type="InterPro" id="IPR036871">
    <property type="entry name" value="PX_dom_sf"/>
</dbReference>
<dbReference type="Pfam" id="PF04127">
    <property type="entry name" value="DFP"/>
    <property type="match status" value="1"/>
</dbReference>
<evidence type="ECO:0000256" key="5">
    <source>
        <dbReference type="SAM" id="MobiDB-lite"/>
    </source>
</evidence>
<feature type="compositionally biased region" description="Polar residues" evidence="5">
    <location>
        <begin position="242"/>
        <end position="253"/>
    </location>
</feature>
<dbReference type="InterPro" id="IPR001452">
    <property type="entry name" value="SH3_domain"/>
</dbReference>
<evidence type="ECO:0000259" key="6">
    <source>
        <dbReference type="PROSITE" id="PS50002"/>
    </source>
</evidence>
<dbReference type="SUPFAM" id="SSF64268">
    <property type="entry name" value="PX domain"/>
    <property type="match status" value="1"/>
</dbReference>
<feature type="compositionally biased region" description="Polar residues" evidence="5">
    <location>
        <begin position="99"/>
        <end position="112"/>
    </location>
</feature>
<feature type="region of interest" description="Disordered" evidence="5">
    <location>
        <begin position="224"/>
        <end position="255"/>
    </location>
</feature>
<evidence type="ECO:0000256" key="4">
    <source>
        <dbReference type="PROSITE-ProRule" id="PRU00192"/>
    </source>
</evidence>
<dbReference type="CDD" id="cd11879">
    <property type="entry name" value="SH3_Bem1p_2"/>
    <property type="match status" value="1"/>
</dbReference>
<evidence type="ECO:0000313" key="8">
    <source>
        <dbReference type="EMBL" id="TIA92562.1"/>
    </source>
</evidence>
<evidence type="ECO:0000256" key="1">
    <source>
        <dbReference type="ARBA" id="ARBA00005703"/>
    </source>
</evidence>
<keyword evidence="3" id="KW-0677">Repeat</keyword>
<dbReference type="CDD" id="cd06890">
    <property type="entry name" value="PX_Bem1p"/>
    <property type="match status" value="1"/>
</dbReference>